<dbReference type="SUPFAM" id="SSF69279">
    <property type="entry name" value="Phage tail proteins"/>
    <property type="match status" value="1"/>
</dbReference>
<dbReference type="InterPro" id="IPR025601">
    <property type="entry name" value="ATP-bd_sugar_transptr-like"/>
</dbReference>
<dbReference type="Pfam" id="PF13856">
    <property type="entry name" value="Gifsy-2"/>
    <property type="match status" value="1"/>
</dbReference>
<sequence length="91" mass="10185">MPNPFDRMAARMDAVTIKKMGKTAIINGSSYDVVPAEQLEEMGPLSGTGTSLVVFSELYQPRRNDSVDYDGKNLTVTRYDMFNGKPRIHLE</sequence>
<accession>A0A837LIE5</accession>
<dbReference type="Proteomes" id="UP000036013">
    <property type="component" value="Unassembled WGS sequence"/>
</dbReference>
<evidence type="ECO:0000313" key="2">
    <source>
        <dbReference type="Proteomes" id="UP000036013"/>
    </source>
</evidence>
<protein>
    <submittedName>
        <fullName evidence="1">DNA breaking-rejoining protein</fullName>
    </submittedName>
</protein>
<organism evidence="1 2">
    <name type="scientific">Enterobacter roggenkampii</name>
    <dbReference type="NCBI Taxonomy" id="1812935"/>
    <lineage>
        <taxon>Bacteria</taxon>
        <taxon>Pseudomonadati</taxon>
        <taxon>Pseudomonadota</taxon>
        <taxon>Gammaproteobacteria</taxon>
        <taxon>Enterobacterales</taxon>
        <taxon>Enterobacteriaceae</taxon>
        <taxon>Enterobacter</taxon>
        <taxon>Enterobacter cloacae complex</taxon>
    </lineage>
</organism>
<proteinExistence type="predicted"/>
<dbReference type="AlphaFoldDB" id="A0A837LIE5"/>
<evidence type="ECO:0000313" key="1">
    <source>
        <dbReference type="EMBL" id="KLQ07024.1"/>
    </source>
</evidence>
<dbReference type="Gene3D" id="2.40.10.210">
    <property type="entry name" value="Phage tail proteins (gpFII-like)"/>
    <property type="match status" value="1"/>
</dbReference>
<dbReference type="EMBL" id="LEDI01000007">
    <property type="protein sequence ID" value="KLQ07024.1"/>
    <property type="molecule type" value="Genomic_DNA"/>
</dbReference>
<comment type="caution">
    <text evidence="1">The sequence shown here is derived from an EMBL/GenBank/DDBJ whole genome shotgun (WGS) entry which is preliminary data.</text>
</comment>
<reference evidence="1 2" key="1">
    <citation type="submission" date="2015-06" db="EMBL/GenBank/DDBJ databases">
        <authorList>
            <person name="Adams M."/>
            <person name="Sutton G."/>
            <person name="Nelson K."/>
            <person name="Bonomo R."/>
            <person name="McCorrison J."/>
            <person name="Sanka R."/>
            <person name="Brinkac L."/>
            <person name="Nierman W."/>
        </authorList>
    </citation>
    <scope>NUCLEOTIDE SEQUENCE [LARGE SCALE GENOMIC DNA]</scope>
    <source>
        <strain evidence="1 2">GN02692</strain>
    </source>
</reference>
<gene>
    <name evidence="1" type="ORF">ABF77_04060</name>
</gene>
<name>A0A837LIE5_9ENTR</name>